<keyword evidence="2" id="KW-1185">Reference proteome</keyword>
<protein>
    <submittedName>
        <fullName evidence="1">Uncharacterized protein</fullName>
    </submittedName>
</protein>
<name>A0ABC8YGD3_9POAL</name>
<dbReference type="Proteomes" id="UP001497457">
    <property type="component" value="Chromosome 16b"/>
</dbReference>
<gene>
    <name evidence="1" type="ORF">URODEC1_LOCUS33454</name>
</gene>
<accession>A0ABC8YGD3</accession>
<evidence type="ECO:0000313" key="1">
    <source>
        <dbReference type="EMBL" id="CAL4942205.1"/>
    </source>
</evidence>
<evidence type="ECO:0000313" key="2">
    <source>
        <dbReference type="Proteomes" id="UP001497457"/>
    </source>
</evidence>
<proteinExistence type="predicted"/>
<sequence length="91" mass="9818">MGSEVDAPVTRAFSEVERHLVLSTPSPPFRPPDLSKSSDLWPSVHSWDPGQWRGEAVVTGVDNGSAGERCRRPVMRTGKEVAMARSGGEAT</sequence>
<reference evidence="1 2" key="2">
    <citation type="submission" date="2024-10" db="EMBL/GenBank/DDBJ databases">
        <authorList>
            <person name="Ryan C."/>
        </authorList>
    </citation>
    <scope>NUCLEOTIDE SEQUENCE [LARGE SCALE GENOMIC DNA]</scope>
</reference>
<dbReference type="AlphaFoldDB" id="A0ABC8YGD3"/>
<dbReference type="EMBL" id="OZ075126">
    <property type="protein sequence ID" value="CAL4942205.1"/>
    <property type="molecule type" value="Genomic_DNA"/>
</dbReference>
<organism evidence="1 2">
    <name type="scientific">Urochloa decumbens</name>
    <dbReference type="NCBI Taxonomy" id="240449"/>
    <lineage>
        <taxon>Eukaryota</taxon>
        <taxon>Viridiplantae</taxon>
        <taxon>Streptophyta</taxon>
        <taxon>Embryophyta</taxon>
        <taxon>Tracheophyta</taxon>
        <taxon>Spermatophyta</taxon>
        <taxon>Magnoliopsida</taxon>
        <taxon>Liliopsida</taxon>
        <taxon>Poales</taxon>
        <taxon>Poaceae</taxon>
        <taxon>PACMAD clade</taxon>
        <taxon>Panicoideae</taxon>
        <taxon>Panicodae</taxon>
        <taxon>Paniceae</taxon>
        <taxon>Melinidinae</taxon>
        <taxon>Urochloa</taxon>
    </lineage>
</organism>
<reference evidence="2" key="1">
    <citation type="submission" date="2024-06" db="EMBL/GenBank/DDBJ databases">
        <authorList>
            <person name="Ryan C."/>
        </authorList>
    </citation>
    <scope>NUCLEOTIDE SEQUENCE [LARGE SCALE GENOMIC DNA]</scope>
</reference>